<dbReference type="Gene3D" id="1.10.340.70">
    <property type="match status" value="1"/>
</dbReference>
<evidence type="ECO:0000313" key="2">
    <source>
        <dbReference type="Proteomes" id="UP001152795"/>
    </source>
</evidence>
<gene>
    <name evidence="1" type="ORF">PACLA_8A000223</name>
</gene>
<dbReference type="Proteomes" id="UP001152795">
    <property type="component" value="Unassembled WGS sequence"/>
</dbReference>
<organism evidence="1 2">
    <name type="scientific">Paramuricea clavata</name>
    <name type="common">Red gorgonian</name>
    <name type="synonym">Violescent sea-whip</name>
    <dbReference type="NCBI Taxonomy" id="317549"/>
    <lineage>
        <taxon>Eukaryota</taxon>
        <taxon>Metazoa</taxon>
        <taxon>Cnidaria</taxon>
        <taxon>Anthozoa</taxon>
        <taxon>Octocorallia</taxon>
        <taxon>Malacalcyonacea</taxon>
        <taxon>Plexauridae</taxon>
        <taxon>Paramuricea</taxon>
    </lineage>
</organism>
<dbReference type="Pfam" id="PF17921">
    <property type="entry name" value="Integrase_H2C2"/>
    <property type="match status" value="1"/>
</dbReference>
<accession>A0A7D9HPH3</accession>
<comment type="caution">
    <text evidence="1">The sequence shown here is derived from an EMBL/GenBank/DDBJ whole genome shotgun (WGS) entry which is preliminary data.</text>
</comment>
<evidence type="ECO:0000313" key="1">
    <source>
        <dbReference type="EMBL" id="CAB3989622.1"/>
    </source>
</evidence>
<sequence length="171" mass="19511">MLLRLQHYDIDLRYKPGKELYSADTLSRAHLPTSDDDDEDLVLCVHTAIANLPVSDKKLVELRQETANDSIMVKLTRIIQEGESIVVPRTLRKSILAQIHEGHLGMERSKLQARELVFWPGMSKQIEDVVSNCTTCQQLRLSNPKEPMIPHEIPQNPWQIVASDSFEWNGS</sequence>
<dbReference type="PANTHER" id="PTHR37984">
    <property type="entry name" value="PROTEIN CBG26694"/>
    <property type="match status" value="1"/>
</dbReference>
<dbReference type="OrthoDB" id="2286242at2759"/>
<name>A0A7D9HPH3_PARCT</name>
<proteinExistence type="predicted"/>
<dbReference type="AlphaFoldDB" id="A0A7D9HPH3"/>
<reference evidence="1" key="1">
    <citation type="submission" date="2020-04" db="EMBL/GenBank/DDBJ databases">
        <authorList>
            <person name="Alioto T."/>
            <person name="Alioto T."/>
            <person name="Gomez Garrido J."/>
        </authorList>
    </citation>
    <scope>NUCLEOTIDE SEQUENCE</scope>
    <source>
        <strain evidence="1">A484AB</strain>
    </source>
</reference>
<dbReference type="InterPro" id="IPR041588">
    <property type="entry name" value="Integrase_H2C2"/>
</dbReference>
<protein>
    <submittedName>
        <fullName evidence="1">Uncharacterized protein</fullName>
    </submittedName>
</protein>
<dbReference type="InterPro" id="IPR050951">
    <property type="entry name" value="Retrovirus_Pol_polyprotein"/>
</dbReference>
<dbReference type="FunFam" id="1.10.340.70:FF:000003">
    <property type="entry name" value="Protein CBG25708"/>
    <property type="match status" value="1"/>
</dbReference>
<keyword evidence="2" id="KW-1185">Reference proteome</keyword>
<dbReference type="PANTHER" id="PTHR37984:SF7">
    <property type="entry name" value="INTEGRASE CATALYTIC DOMAIN-CONTAINING PROTEIN"/>
    <property type="match status" value="1"/>
</dbReference>
<dbReference type="EMBL" id="CACRXK020001521">
    <property type="protein sequence ID" value="CAB3989622.1"/>
    <property type="molecule type" value="Genomic_DNA"/>
</dbReference>